<accession>A0A1G1Z6N9</accession>
<protein>
    <submittedName>
        <fullName evidence="2">Uncharacterized protein</fullName>
    </submittedName>
</protein>
<sequence>MSKTLTNPVSFIVALSLAALLYLIFIGLDTTKAANDALLKGYVWSSNIGWISFSCDNESPSVCGDSPNYQVKINFSDGEFSGYAWSSNIGWINFDAPGPYPGAPNFAAKIVNVDPAVCGSGKEVQGWVRVLSNGSGWDGWIKMAGSINPPAPALPTHHGICVTNNNESLSGWAWGDDVVGWVQFNFSGAGGMPSGANGGSGVGGGSGSSAGGSGTPGGGSGGGSVTPGVGSGGNDGTPQSSPPPSGGSVPEWENSIEKTINLIEVPPR</sequence>
<dbReference type="Proteomes" id="UP000178744">
    <property type="component" value="Unassembled WGS sequence"/>
</dbReference>
<name>A0A1G1Z6N9_9BACT</name>
<dbReference type="AlphaFoldDB" id="A0A1G1Z6N9"/>
<evidence type="ECO:0000313" key="2">
    <source>
        <dbReference type="EMBL" id="OGY59550.1"/>
    </source>
</evidence>
<feature type="compositionally biased region" description="Gly residues" evidence="1">
    <location>
        <begin position="197"/>
        <end position="235"/>
    </location>
</feature>
<gene>
    <name evidence="2" type="ORF">A3B23_01170</name>
</gene>
<comment type="caution">
    <text evidence="2">The sequence shown here is derived from an EMBL/GenBank/DDBJ whole genome shotgun (WGS) entry which is preliminary data.</text>
</comment>
<evidence type="ECO:0000313" key="3">
    <source>
        <dbReference type="Proteomes" id="UP000178744"/>
    </source>
</evidence>
<proteinExistence type="predicted"/>
<feature type="region of interest" description="Disordered" evidence="1">
    <location>
        <begin position="197"/>
        <end position="268"/>
    </location>
</feature>
<dbReference type="STRING" id="1797690.A3B23_01170"/>
<dbReference type="EMBL" id="MHIY01000023">
    <property type="protein sequence ID" value="OGY59550.1"/>
    <property type="molecule type" value="Genomic_DNA"/>
</dbReference>
<evidence type="ECO:0000256" key="1">
    <source>
        <dbReference type="SAM" id="MobiDB-lite"/>
    </source>
</evidence>
<organism evidence="2 3">
    <name type="scientific">Candidatus Colwellbacteria bacterium RIFCSPLOWO2_01_FULL_48_10</name>
    <dbReference type="NCBI Taxonomy" id="1797690"/>
    <lineage>
        <taxon>Bacteria</taxon>
        <taxon>Candidatus Colwelliibacteriota</taxon>
    </lineage>
</organism>
<reference evidence="2 3" key="1">
    <citation type="journal article" date="2016" name="Nat. Commun.">
        <title>Thousands of microbial genomes shed light on interconnected biogeochemical processes in an aquifer system.</title>
        <authorList>
            <person name="Anantharaman K."/>
            <person name="Brown C.T."/>
            <person name="Hug L.A."/>
            <person name="Sharon I."/>
            <person name="Castelle C.J."/>
            <person name="Probst A.J."/>
            <person name="Thomas B.C."/>
            <person name="Singh A."/>
            <person name="Wilkins M.J."/>
            <person name="Karaoz U."/>
            <person name="Brodie E.L."/>
            <person name="Williams K.H."/>
            <person name="Hubbard S.S."/>
            <person name="Banfield J.F."/>
        </authorList>
    </citation>
    <scope>NUCLEOTIDE SEQUENCE [LARGE SCALE GENOMIC DNA]</scope>
</reference>